<dbReference type="Proteomes" id="UP000526083">
    <property type="component" value="Unassembled WGS sequence"/>
</dbReference>
<accession>A0A7W3PKM3</accession>
<dbReference type="SUPFAM" id="SSF53822">
    <property type="entry name" value="Periplasmic binding protein-like I"/>
    <property type="match status" value="1"/>
</dbReference>
<dbReference type="InterPro" id="IPR010982">
    <property type="entry name" value="Lambda_DNA-bd_dom_sf"/>
</dbReference>
<name>A0A7W3PKM3_9MICO</name>
<dbReference type="PROSITE" id="PS50932">
    <property type="entry name" value="HTH_LACI_2"/>
    <property type="match status" value="1"/>
</dbReference>
<dbReference type="GO" id="GO:0003700">
    <property type="term" value="F:DNA-binding transcription factor activity"/>
    <property type="evidence" value="ECO:0007669"/>
    <property type="project" value="TreeGrafter"/>
</dbReference>
<evidence type="ECO:0000259" key="4">
    <source>
        <dbReference type="PROSITE" id="PS50932"/>
    </source>
</evidence>
<dbReference type="CDD" id="cd01392">
    <property type="entry name" value="HTH_LacI"/>
    <property type="match status" value="1"/>
</dbReference>
<dbReference type="InterPro" id="IPR000843">
    <property type="entry name" value="HTH_LacI"/>
</dbReference>
<keyword evidence="1" id="KW-0805">Transcription regulation</keyword>
<dbReference type="Gene3D" id="1.10.260.40">
    <property type="entry name" value="lambda repressor-like DNA-binding domains"/>
    <property type="match status" value="1"/>
</dbReference>
<protein>
    <submittedName>
        <fullName evidence="5">DNA-binding LacI/PurR family transcriptional regulator</fullName>
    </submittedName>
</protein>
<comment type="caution">
    <text evidence="5">The sequence shown here is derived from an EMBL/GenBank/DDBJ whole genome shotgun (WGS) entry which is preliminary data.</text>
</comment>
<sequence length="338" mass="36226">MASTLHDVAKAAGVSIKTVSNVIHAHPHISAPTRERVEAAIEALQYRPNRAARSLRSGRSDLIALIVPSLRNPYFAELADDVMRAARSHGYSVLIDQFDMTGEGELSALRGANRYGVDGILHCVVSLGTQDAALLDELAMPVVLLGERIFHSTHDHVSMRNVEGATAATEHLIAGGCRRILAFGAHPGEAAGTAGLRLRGYETALNEAGIHLDEKLVVPVDRWHRIDGADAMRSVLDSGVQFDGIVAFNDSLALGALRVLRESGLRVPDDVALIGFDDLDETRYSQPALSTIDPDRSAIAAAAVELLLRRVRGDVDDAPAEILIDCALVSRESSVTTQ</sequence>
<dbReference type="InterPro" id="IPR028082">
    <property type="entry name" value="Peripla_BP_I"/>
</dbReference>
<dbReference type="Pfam" id="PF13377">
    <property type="entry name" value="Peripla_BP_3"/>
    <property type="match status" value="1"/>
</dbReference>
<dbReference type="PANTHER" id="PTHR30146:SF153">
    <property type="entry name" value="LACTOSE OPERON REPRESSOR"/>
    <property type="match status" value="1"/>
</dbReference>
<dbReference type="RefSeq" id="WP_167044361.1">
    <property type="nucleotide sequence ID" value="NZ_JAAOZB010000001.1"/>
</dbReference>
<evidence type="ECO:0000313" key="6">
    <source>
        <dbReference type="Proteomes" id="UP000526083"/>
    </source>
</evidence>
<dbReference type="GO" id="GO:0000976">
    <property type="term" value="F:transcription cis-regulatory region binding"/>
    <property type="evidence" value="ECO:0007669"/>
    <property type="project" value="TreeGrafter"/>
</dbReference>
<dbReference type="EMBL" id="JACGWY010000001">
    <property type="protein sequence ID" value="MBA8815126.1"/>
    <property type="molecule type" value="Genomic_DNA"/>
</dbReference>
<dbReference type="PANTHER" id="PTHR30146">
    <property type="entry name" value="LACI-RELATED TRANSCRIPTIONAL REPRESSOR"/>
    <property type="match status" value="1"/>
</dbReference>
<proteinExistence type="predicted"/>
<evidence type="ECO:0000256" key="1">
    <source>
        <dbReference type="ARBA" id="ARBA00023015"/>
    </source>
</evidence>
<feature type="domain" description="HTH lacI-type" evidence="4">
    <location>
        <begin position="3"/>
        <end position="57"/>
    </location>
</feature>
<keyword evidence="2 5" id="KW-0238">DNA-binding</keyword>
<dbReference type="SMART" id="SM00354">
    <property type="entry name" value="HTH_LACI"/>
    <property type="match status" value="1"/>
</dbReference>
<organism evidence="5 6">
    <name type="scientific">Microbacterium halimionae</name>
    <dbReference type="NCBI Taxonomy" id="1526413"/>
    <lineage>
        <taxon>Bacteria</taxon>
        <taxon>Bacillati</taxon>
        <taxon>Actinomycetota</taxon>
        <taxon>Actinomycetes</taxon>
        <taxon>Micrococcales</taxon>
        <taxon>Microbacteriaceae</taxon>
        <taxon>Microbacterium</taxon>
    </lineage>
</organism>
<dbReference type="Gene3D" id="3.40.50.2300">
    <property type="match status" value="2"/>
</dbReference>
<dbReference type="CDD" id="cd06267">
    <property type="entry name" value="PBP1_LacI_sugar_binding-like"/>
    <property type="match status" value="1"/>
</dbReference>
<dbReference type="AlphaFoldDB" id="A0A7W3PKM3"/>
<evidence type="ECO:0000256" key="3">
    <source>
        <dbReference type="ARBA" id="ARBA00023163"/>
    </source>
</evidence>
<dbReference type="Pfam" id="PF00356">
    <property type="entry name" value="LacI"/>
    <property type="match status" value="1"/>
</dbReference>
<dbReference type="PROSITE" id="PS00356">
    <property type="entry name" value="HTH_LACI_1"/>
    <property type="match status" value="1"/>
</dbReference>
<keyword evidence="6" id="KW-1185">Reference proteome</keyword>
<gene>
    <name evidence="5" type="ORF">FHX48_000178</name>
</gene>
<dbReference type="SUPFAM" id="SSF47413">
    <property type="entry name" value="lambda repressor-like DNA-binding domains"/>
    <property type="match status" value="1"/>
</dbReference>
<evidence type="ECO:0000313" key="5">
    <source>
        <dbReference type="EMBL" id="MBA8815126.1"/>
    </source>
</evidence>
<reference evidence="5 6" key="1">
    <citation type="submission" date="2020-07" db="EMBL/GenBank/DDBJ databases">
        <title>Sequencing the genomes of 1000 actinobacteria strains.</title>
        <authorList>
            <person name="Klenk H.-P."/>
        </authorList>
    </citation>
    <scope>NUCLEOTIDE SEQUENCE [LARGE SCALE GENOMIC DNA]</scope>
    <source>
        <strain evidence="5 6">DSM 27576</strain>
    </source>
</reference>
<evidence type="ECO:0000256" key="2">
    <source>
        <dbReference type="ARBA" id="ARBA00023125"/>
    </source>
</evidence>
<keyword evidence="3" id="KW-0804">Transcription</keyword>
<dbReference type="InterPro" id="IPR046335">
    <property type="entry name" value="LacI/GalR-like_sensor"/>
</dbReference>